<reference evidence="1 2" key="1">
    <citation type="submission" date="2016-10" db="EMBL/GenBank/DDBJ databases">
        <authorList>
            <person name="de Groot N.N."/>
        </authorList>
    </citation>
    <scope>NUCLEOTIDE SEQUENCE [LARGE SCALE GENOMIC DNA]</scope>
    <source>
        <strain evidence="1 2">DSM 16213</strain>
    </source>
</reference>
<organism evidence="1 2">
    <name type="scientific">Loktanella fryxellensis</name>
    <dbReference type="NCBI Taxonomy" id="245187"/>
    <lineage>
        <taxon>Bacteria</taxon>
        <taxon>Pseudomonadati</taxon>
        <taxon>Pseudomonadota</taxon>
        <taxon>Alphaproteobacteria</taxon>
        <taxon>Rhodobacterales</taxon>
        <taxon>Roseobacteraceae</taxon>
        <taxon>Loktanella</taxon>
    </lineage>
</organism>
<dbReference type="AlphaFoldDB" id="A0A1H8C624"/>
<evidence type="ECO:0000313" key="2">
    <source>
        <dbReference type="Proteomes" id="UP000199585"/>
    </source>
</evidence>
<dbReference type="EMBL" id="FOCI01000006">
    <property type="protein sequence ID" value="SEM90422.1"/>
    <property type="molecule type" value="Genomic_DNA"/>
</dbReference>
<gene>
    <name evidence="1" type="ORF">SAMN04488003_10671</name>
</gene>
<accession>A0A1H8C624</accession>
<proteinExistence type="predicted"/>
<sequence>MVSDRNGPAPRAAWALFAPISENRQVRPAVSCTMDRFCRLVVPSVYVSVTRDGVLMFQTCTGRLSIWTESVAALLLNPQGVGSPAALETGFDCC</sequence>
<name>A0A1H8C624_9RHOB</name>
<evidence type="ECO:0000313" key="1">
    <source>
        <dbReference type="EMBL" id="SEM90422.1"/>
    </source>
</evidence>
<keyword evidence="2" id="KW-1185">Reference proteome</keyword>
<dbReference type="Proteomes" id="UP000199585">
    <property type="component" value="Unassembled WGS sequence"/>
</dbReference>
<protein>
    <submittedName>
        <fullName evidence="1">Uncharacterized protein</fullName>
    </submittedName>
</protein>